<feature type="compositionally biased region" description="Pro residues" evidence="1">
    <location>
        <begin position="1065"/>
        <end position="1078"/>
    </location>
</feature>
<keyword evidence="2" id="KW-0472">Membrane</keyword>
<reference evidence="3 4" key="1">
    <citation type="submission" date="2019-02" db="EMBL/GenBank/DDBJ databases">
        <title>Deep-cultivation of Planctomycetes and their phenomic and genomic characterization uncovers novel biology.</title>
        <authorList>
            <person name="Wiegand S."/>
            <person name="Jogler M."/>
            <person name="Boedeker C."/>
            <person name="Pinto D."/>
            <person name="Vollmers J."/>
            <person name="Rivas-Marin E."/>
            <person name="Kohn T."/>
            <person name="Peeters S.H."/>
            <person name="Heuer A."/>
            <person name="Rast P."/>
            <person name="Oberbeckmann S."/>
            <person name="Bunk B."/>
            <person name="Jeske O."/>
            <person name="Meyerdierks A."/>
            <person name="Storesund J.E."/>
            <person name="Kallscheuer N."/>
            <person name="Luecker S."/>
            <person name="Lage O.M."/>
            <person name="Pohl T."/>
            <person name="Merkel B.J."/>
            <person name="Hornburger P."/>
            <person name="Mueller R.-W."/>
            <person name="Bruemmer F."/>
            <person name="Labrenz M."/>
            <person name="Spormann A.M."/>
            <person name="Op den Camp H."/>
            <person name="Overmann J."/>
            <person name="Amann R."/>
            <person name="Jetten M.S.M."/>
            <person name="Mascher T."/>
            <person name="Medema M.H."/>
            <person name="Devos D.P."/>
            <person name="Kaster A.-K."/>
            <person name="Ovreas L."/>
            <person name="Rohde M."/>
            <person name="Galperin M.Y."/>
            <person name="Jogler C."/>
        </authorList>
    </citation>
    <scope>NUCLEOTIDE SEQUENCE [LARGE SCALE GENOMIC DNA]</scope>
    <source>
        <strain evidence="3 4">Pan44</strain>
    </source>
</reference>
<evidence type="ECO:0000313" key="3">
    <source>
        <dbReference type="EMBL" id="QDT55457.1"/>
    </source>
</evidence>
<dbReference type="OrthoDB" id="213198at2"/>
<evidence type="ECO:0000313" key="4">
    <source>
        <dbReference type="Proteomes" id="UP000315700"/>
    </source>
</evidence>
<dbReference type="RefSeq" id="WP_145031265.1">
    <property type="nucleotide sequence ID" value="NZ_CP036271.1"/>
</dbReference>
<name>A0A517SH92_9PLAN</name>
<feature type="region of interest" description="Disordered" evidence="1">
    <location>
        <begin position="1013"/>
        <end position="1078"/>
    </location>
</feature>
<evidence type="ECO:0000256" key="2">
    <source>
        <dbReference type="SAM" id="Phobius"/>
    </source>
</evidence>
<feature type="transmembrane region" description="Helical" evidence="2">
    <location>
        <begin position="138"/>
        <end position="158"/>
    </location>
</feature>
<keyword evidence="2" id="KW-1133">Transmembrane helix</keyword>
<dbReference type="Proteomes" id="UP000315700">
    <property type="component" value="Chromosome"/>
</dbReference>
<feature type="transmembrane region" description="Helical" evidence="2">
    <location>
        <begin position="170"/>
        <end position="200"/>
    </location>
</feature>
<dbReference type="InParanoid" id="A0A517SH92"/>
<sequence length="1078" mass="117481">MSSPSDDAPRPESVATAPDGPKAQTTPDDELPDWEPLTPELVEDEAIRGDAMLRHSVLLLAVLLSWTQIADTSLLVRLASGAFMVENGFLPPKTDPFSVSAEGRQWINLGWLADHALGAVYRAGGMLGQNFYLAGKSLTLWAVMLGLLTFWILSRITLARIPTWWNSIAAALALIAVFPTLTAGPVSITLLGASLLMWLLHRADDATKAPSLLLFGALFLFWSNLDALAWVGLALIWGAGIGRFLTTGERLGAASGDRTFLLKAAGVATVAALIHPFHWHVLESPLVLFQSELPEARAYGSIGPHFRWMLFPANDPAFWSTLEWPVGAGVLLAFLTLVTLLLNSSRVPLTHVALFVVANGLAFSAGLLLPAASIVNAVLASLNGQAWYSRTFRQTYSVAWSELAFSRAGRAITVLGLFTLAYLMINGALPGVAGRRLGLGFDWRIRTAIESYATLAANTDDPKAFNGRPDHGDLMIWSGMRPFNDSRLALFSRGGENLLKLHRDVFRALQVVQENVPGTGKPELWKEVLDRYQLKHIYARLTGDDGFAKYSLLQRLMLNPELKLAAVDAAAARLDRADAQAGTPPPAAPQVGIDFIQLAFRGEDVPFTEVPGWPRELTTYERWLIQPEPAIPLEGQLSQHYSYLANELASRLPATSKPGETAHALRILAIRMTQRSLVQDPNTPQVHRVLRDVYRAILGGEQSFGQFGNLNELRVRQLLAAEYFSLLTSAALPADHEQLAYALAAVGYRDVALEHLQAVYRQTGSWTSLGRNHPNFNQARTENQTLLKQLETSVKEVQANANREIQRGEDPIAVARAAFDAGCPRFALTILEPLEPQIVQDPMASMLHAQVLMAVGRIEECWERLEGIESLFPPDVRSAPGVNDIKSIWRSQTAIANMIRGDVNRAVDLWTDEARQLSESSVRGALDNVPLAAALPPRQDLLAFVGGRVAAEVLFTFPERWGSVQMLLAVSEIEHGQLSEARSAVKRIFDVAPRASIRPLAAYYYGILTGETVSPQPPAPEVGDDQPMYQENGERATAVAPDKPPMPVEPGAPMGAPSADEATSPPAPPVATMPPDGM</sequence>
<feature type="transmembrane region" description="Helical" evidence="2">
    <location>
        <begin position="354"/>
        <end position="379"/>
    </location>
</feature>
<gene>
    <name evidence="3" type="ORF">Pan44_35000</name>
</gene>
<keyword evidence="4" id="KW-1185">Reference proteome</keyword>
<feature type="transmembrane region" description="Helical" evidence="2">
    <location>
        <begin position="212"/>
        <end position="239"/>
    </location>
</feature>
<feature type="region of interest" description="Disordered" evidence="1">
    <location>
        <begin position="1"/>
        <end position="36"/>
    </location>
</feature>
<feature type="transmembrane region" description="Helical" evidence="2">
    <location>
        <begin position="408"/>
        <end position="429"/>
    </location>
</feature>
<feature type="transmembrane region" description="Helical" evidence="2">
    <location>
        <begin position="57"/>
        <end position="79"/>
    </location>
</feature>
<organism evidence="3 4">
    <name type="scientific">Caulifigura coniformis</name>
    <dbReference type="NCBI Taxonomy" id="2527983"/>
    <lineage>
        <taxon>Bacteria</taxon>
        <taxon>Pseudomonadati</taxon>
        <taxon>Planctomycetota</taxon>
        <taxon>Planctomycetia</taxon>
        <taxon>Planctomycetales</taxon>
        <taxon>Planctomycetaceae</taxon>
        <taxon>Caulifigura</taxon>
    </lineage>
</organism>
<dbReference type="EMBL" id="CP036271">
    <property type="protein sequence ID" value="QDT55457.1"/>
    <property type="molecule type" value="Genomic_DNA"/>
</dbReference>
<accession>A0A517SH92</accession>
<proteinExistence type="predicted"/>
<dbReference type="KEGG" id="ccos:Pan44_35000"/>
<protein>
    <submittedName>
        <fullName evidence="3">Uncharacterized protein</fullName>
    </submittedName>
</protein>
<feature type="transmembrane region" description="Helical" evidence="2">
    <location>
        <begin position="324"/>
        <end position="342"/>
    </location>
</feature>
<dbReference type="AlphaFoldDB" id="A0A517SH92"/>
<keyword evidence="2" id="KW-0812">Transmembrane</keyword>
<evidence type="ECO:0000256" key="1">
    <source>
        <dbReference type="SAM" id="MobiDB-lite"/>
    </source>
</evidence>